<dbReference type="Pfam" id="PF04613">
    <property type="entry name" value="LpxD"/>
    <property type="match status" value="1"/>
</dbReference>
<dbReference type="Pfam" id="PF00132">
    <property type="entry name" value="Hexapep"/>
    <property type="match status" value="2"/>
</dbReference>
<dbReference type="HAMAP" id="MF_00523">
    <property type="entry name" value="LpxD"/>
    <property type="match status" value="1"/>
</dbReference>
<dbReference type="Proteomes" id="UP001501508">
    <property type="component" value="Unassembled WGS sequence"/>
</dbReference>
<keyword evidence="10" id="KW-1185">Reference proteome</keyword>
<keyword evidence="5 7" id="KW-0443">Lipid metabolism</keyword>
<evidence type="ECO:0000313" key="9">
    <source>
        <dbReference type="EMBL" id="GAA4440548.1"/>
    </source>
</evidence>
<dbReference type="InterPro" id="IPR020573">
    <property type="entry name" value="UDP_GlcNAc_AcTrfase_non-rep"/>
</dbReference>
<proteinExistence type="inferred from homology"/>
<keyword evidence="2 7" id="KW-0441">Lipid A biosynthesis</keyword>
<name>A0ABP8M0H3_9BACT</name>
<reference evidence="10" key="1">
    <citation type="journal article" date="2019" name="Int. J. Syst. Evol. Microbiol.">
        <title>The Global Catalogue of Microorganisms (GCM) 10K type strain sequencing project: providing services to taxonomists for standard genome sequencing and annotation.</title>
        <authorList>
            <consortium name="The Broad Institute Genomics Platform"/>
            <consortium name="The Broad Institute Genome Sequencing Center for Infectious Disease"/>
            <person name="Wu L."/>
            <person name="Ma J."/>
        </authorList>
    </citation>
    <scope>NUCLEOTIDE SEQUENCE [LARGE SCALE GENOMIC DNA]</scope>
    <source>
        <strain evidence="10">JCM 31920</strain>
    </source>
</reference>
<feature type="domain" description="UDP-3-O-[3-hydroxymyristoyl] glucosamine N-acyltransferase non-repeat region" evidence="8">
    <location>
        <begin position="24"/>
        <end position="89"/>
    </location>
</feature>
<evidence type="ECO:0000313" key="10">
    <source>
        <dbReference type="Proteomes" id="UP001501508"/>
    </source>
</evidence>
<evidence type="ECO:0000256" key="5">
    <source>
        <dbReference type="ARBA" id="ARBA00023098"/>
    </source>
</evidence>
<dbReference type="RefSeq" id="WP_345029490.1">
    <property type="nucleotide sequence ID" value="NZ_BAABEY010000024.1"/>
</dbReference>
<evidence type="ECO:0000256" key="6">
    <source>
        <dbReference type="ARBA" id="ARBA00023315"/>
    </source>
</evidence>
<evidence type="ECO:0000256" key="7">
    <source>
        <dbReference type="HAMAP-Rule" id="MF_00523"/>
    </source>
</evidence>
<evidence type="ECO:0000256" key="4">
    <source>
        <dbReference type="ARBA" id="ARBA00022737"/>
    </source>
</evidence>
<dbReference type="NCBIfam" id="NF002060">
    <property type="entry name" value="PRK00892.1"/>
    <property type="match status" value="1"/>
</dbReference>
<accession>A0ABP8M0H3</accession>
<dbReference type="InterPro" id="IPR011004">
    <property type="entry name" value="Trimer_LpxA-like_sf"/>
</dbReference>
<comment type="similarity">
    <text evidence="7">Belongs to the transferase hexapeptide repeat family. LpxD subfamily.</text>
</comment>
<gene>
    <name evidence="7 9" type="primary">lpxD</name>
    <name evidence="9" type="ORF">GCM10023091_24340</name>
</gene>
<dbReference type="PANTHER" id="PTHR43378:SF2">
    <property type="entry name" value="UDP-3-O-ACYLGLUCOSAMINE N-ACYLTRANSFERASE 1, MITOCHONDRIAL-RELATED"/>
    <property type="match status" value="1"/>
</dbReference>
<comment type="pathway">
    <text evidence="7">Bacterial outer membrane biogenesis; LPS lipid A biosynthesis.</text>
</comment>
<dbReference type="EMBL" id="BAABEY010000024">
    <property type="protein sequence ID" value="GAA4440548.1"/>
    <property type="molecule type" value="Genomic_DNA"/>
</dbReference>
<dbReference type="CDD" id="cd03352">
    <property type="entry name" value="LbH_LpxD"/>
    <property type="match status" value="1"/>
</dbReference>
<keyword evidence="6 7" id="KW-0012">Acyltransferase</keyword>
<dbReference type="NCBIfam" id="TIGR01853">
    <property type="entry name" value="lipid_A_lpxD"/>
    <property type="match status" value="1"/>
</dbReference>
<comment type="function">
    <text evidence="7">Catalyzes the N-acylation of UDP-3-O-acylglucosamine using 3-hydroxyacyl-ACP as the acyl donor. Is involved in the biosynthesis of lipid A, a phosphorylated glycolipid that anchors the lipopolysaccharide to the outer membrane of the cell.</text>
</comment>
<sequence>MEFTISQIAQLLNGTVEGDSTGIIRSASKIEEGSDGDISFLANTKYEQFLYTTRASAVIVDQSFKPSQPYTAALIRVANPYLAFTQLLEEYQKITEQRSAGREQPYFISENVVIGENEYIGPFTYIGKNSRIGKNLQLFSGAYVGENVIIGDNAVIHPGVKIYDKTVIGNNCSIFANAVIGGDGFGFAPEADGSYRRIPQLGNVVIEDNVSIGSNTTIDRATMGSTIIRKGVKLDNLIQVGHNVEIGENTVIAAQSGISGSTRVGAQCVIAGQVGLVGHITLANGTKVGAQSGVSKSVKKENLSLSGSPATELKAHLRAQSLVRRLPEIVQRLENVEVSAGIKSHEGK</sequence>
<dbReference type="Gene3D" id="3.40.1390.10">
    <property type="entry name" value="MurE/MurF, N-terminal domain"/>
    <property type="match status" value="1"/>
</dbReference>
<comment type="catalytic activity">
    <reaction evidence="7">
        <text>a UDP-3-O-[(3R)-3-hydroxyacyl]-alpha-D-glucosamine + a (3R)-hydroxyacyl-[ACP] = a UDP-2-N,3-O-bis[(3R)-3-hydroxyacyl]-alpha-D-glucosamine + holo-[ACP] + H(+)</text>
        <dbReference type="Rhea" id="RHEA:53836"/>
        <dbReference type="Rhea" id="RHEA-COMP:9685"/>
        <dbReference type="Rhea" id="RHEA-COMP:9945"/>
        <dbReference type="ChEBI" id="CHEBI:15378"/>
        <dbReference type="ChEBI" id="CHEBI:64479"/>
        <dbReference type="ChEBI" id="CHEBI:78827"/>
        <dbReference type="ChEBI" id="CHEBI:137740"/>
        <dbReference type="ChEBI" id="CHEBI:137748"/>
        <dbReference type="EC" id="2.3.1.191"/>
    </reaction>
</comment>
<keyword evidence="1 7" id="KW-0444">Lipid biosynthesis</keyword>
<keyword evidence="4 7" id="KW-0677">Repeat</keyword>
<organism evidence="9 10">
    <name type="scientific">Ravibacter arvi</name>
    <dbReference type="NCBI Taxonomy" id="2051041"/>
    <lineage>
        <taxon>Bacteria</taxon>
        <taxon>Pseudomonadati</taxon>
        <taxon>Bacteroidota</taxon>
        <taxon>Cytophagia</taxon>
        <taxon>Cytophagales</taxon>
        <taxon>Spirosomataceae</taxon>
        <taxon>Ravibacter</taxon>
    </lineage>
</organism>
<comment type="subunit">
    <text evidence="7">Homotrimer.</text>
</comment>
<protein>
    <recommendedName>
        <fullName evidence="7">UDP-3-O-acylglucosamine N-acyltransferase</fullName>
        <ecNumber evidence="7">2.3.1.191</ecNumber>
    </recommendedName>
</protein>
<feature type="active site" description="Proton acceptor" evidence="7">
    <location>
        <position position="242"/>
    </location>
</feature>
<dbReference type="InterPro" id="IPR001451">
    <property type="entry name" value="Hexapep"/>
</dbReference>
<keyword evidence="3 7" id="KW-0808">Transferase</keyword>
<evidence type="ECO:0000256" key="2">
    <source>
        <dbReference type="ARBA" id="ARBA00022556"/>
    </source>
</evidence>
<evidence type="ECO:0000259" key="8">
    <source>
        <dbReference type="Pfam" id="PF04613"/>
    </source>
</evidence>
<evidence type="ECO:0000256" key="1">
    <source>
        <dbReference type="ARBA" id="ARBA00022516"/>
    </source>
</evidence>
<dbReference type="EC" id="2.3.1.191" evidence="7"/>
<dbReference type="SUPFAM" id="SSF51161">
    <property type="entry name" value="Trimeric LpxA-like enzymes"/>
    <property type="match status" value="1"/>
</dbReference>
<dbReference type="Gene3D" id="2.160.10.10">
    <property type="entry name" value="Hexapeptide repeat proteins"/>
    <property type="match status" value="1"/>
</dbReference>
<evidence type="ECO:0000256" key="3">
    <source>
        <dbReference type="ARBA" id="ARBA00022679"/>
    </source>
</evidence>
<comment type="caution">
    <text evidence="9">The sequence shown here is derived from an EMBL/GenBank/DDBJ whole genome shotgun (WGS) entry which is preliminary data.</text>
</comment>
<dbReference type="InterPro" id="IPR007691">
    <property type="entry name" value="LpxD"/>
</dbReference>
<dbReference type="PANTHER" id="PTHR43378">
    <property type="entry name" value="UDP-3-O-ACYLGLUCOSAMINE N-ACYLTRANSFERASE"/>
    <property type="match status" value="1"/>
</dbReference>